<sequence length="85" mass="9964">MSHYRRSQARRQRAIERRRQAEADQRKAALSKARELLKPTDEFAWKPWGYLMPERDGIDTPTGYYRVVDLVSAHSYAELRGQVTA</sequence>
<evidence type="ECO:0000256" key="1">
    <source>
        <dbReference type="SAM" id="MobiDB-lite"/>
    </source>
</evidence>
<dbReference type="Proteomes" id="UP000660339">
    <property type="component" value="Unassembled WGS sequence"/>
</dbReference>
<gene>
    <name evidence="2" type="ORF">Cme02nite_38640</name>
</gene>
<feature type="compositionally biased region" description="Basic and acidic residues" evidence="1">
    <location>
        <begin position="13"/>
        <end position="27"/>
    </location>
</feature>
<evidence type="ECO:0000313" key="3">
    <source>
        <dbReference type="Proteomes" id="UP000660339"/>
    </source>
</evidence>
<feature type="region of interest" description="Disordered" evidence="1">
    <location>
        <begin position="1"/>
        <end position="27"/>
    </location>
</feature>
<name>A0A8J3LAP1_9ACTN</name>
<feature type="compositionally biased region" description="Basic residues" evidence="1">
    <location>
        <begin position="1"/>
        <end position="12"/>
    </location>
</feature>
<protein>
    <submittedName>
        <fullName evidence="2">Uncharacterized protein</fullName>
    </submittedName>
</protein>
<accession>A0A8J3LAP1</accession>
<comment type="caution">
    <text evidence="2">The sequence shown here is derived from an EMBL/GenBank/DDBJ whole genome shotgun (WGS) entry which is preliminary data.</text>
</comment>
<proteinExistence type="predicted"/>
<dbReference type="EMBL" id="BONJ01000020">
    <property type="protein sequence ID" value="GIG15532.1"/>
    <property type="molecule type" value="Genomic_DNA"/>
</dbReference>
<organism evidence="2 3">
    <name type="scientific">Catellatospora methionotrophica</name>
    <dbReference type="NCBI Taxonomy" id="121620"/>
    <lineage>
        <taxon>Bacteria</taxon>
        <taxon>Bacillati</taxon>
        <taxon>Actinomycetota</taxon>
        <taxon>Actinomycetes</taxon>
        <taxon>Micromonosporales</taxon>
        <taxon>Micromonosporaceae</taxon>
        <taxon>Catellatospora</taxon>
    </lineage>
</organism>
<reference evidence="2" key="1">
    <citation type="submission" date="2021-01" db="EMBL/GenBank/DDBJ databases">
        <title>Whole genome shotgun sequence of Catellatospora methionotrophica NBRC 14553.</title>
        <authorList>
            <person name="Komaki H."/>
            <person name="Tamura T."/>
        </authorList>
    </citation>
    <scope>NUCLEOTIDE SEQUENCE</scope>
    <source>
        <strain evidence="2">NBRC 14553</strain>
    </source>
</reference>
<dbReference type="AlphaFoldDB" id="A0A8J3LAP1"/>
<evidence type="ECO:0000313" key="2">
    <source>
        <dbReference type="EMBL" id="GIG15532.1"/>
    </source>
</evidence>
<keyword evidence="3" id="KW-1185">Reference proteome</keyword>
<dbReference type="RefSeq" id="WP_166379936.1">
    <property type="nucleotide sequence ID" value="NZ_BAAATT010000005.1"/>
</dbReference>